<gene>
    <name evidence="2" type="ORF">B0I28_11538</name>
</gene>
<accession>A0A2T0U8E4</accession>
<reference evidence="2 3" key="1">
    <citation type="submission" date="2018-03" db="EMBL/GenBank/DDBJ databases">
        <title>Genomic Encyclopedia of Type Strains, Phase III (KMG-III): the genomes of soil and plant-associated and newly described type strains.</title>
        <authorList>
            <person name="Whitman W."/>
        </authorList>
    </citation>
    <scope>NUCLEOTIDE SEQUENCE [LARGE SCALE GENOMIC DNA]</scope>
    <source>
        <strain evidence="2 3">CGMCC 4.7067</strain>
    </source>
</reference>
<evidence type="ECO:0000313" key="2">
    <source>
        <dbReference type="EMBL" id="PRY54184.1"/>
    </source>
</evidence>
<organism evidence="2 3">
    <name type="scientific">Glycomyces artemisiae</name>
    <dbReference type="NCBI Taxonomy" id="1076443"/>
    <lineage>
        <taxon>Bacteria</taxon>
        <taxon>Bacillati</taxon>
        <taxon>Actinomycetota</taxon>
        <taxon>Actinomycetes</taxon>
        <taxon>Glycomycetales</taxon>
        <taxon>Glycomycetaceae</taxon>
        <taxon>Glycomyces</taxon>
    </lineage>
</organism>
<dbReference type="AlphaFoldDB" id="A0A2T0U8E4"/>
<proteinExistence type="predicted"/>
<feature type="transmembrane region" description="Helical" evidence="1">
    <location>
        <begin position="15"/>
        <end position="37"/>
    </location>
</feature>
<comment type="caution">
    <text evidence="2">The sequence shown here is derived from an EMBL/GenBank/DDBJ whole genome shotgun (WGS) entry which is preliminary data.</text>
</comment>
<dbReference type="Proteomes" id="UP000238176">
    <property type="component" value="Unassembled WGS sequence"/>
</dbReference>
<evidence type="ECO:0000256" key="1">
    <source>
        <dbReference type="SAM" id="Phobius"/>
    </source>
</evidence>
<name>A0A2T0U8E4_9ACTN</name>
<keyword evidence="3" id="KW-1185">Reference proteome</keyword>
<keyword evidence="1" id="KW-1133">Transmembrane helix</keyword>
<dbReference type="EMBL" id="PVTJ01000015">
    <property type="protein sequence ID" value="PRY54184.1"/>
    <property type="molecule type" value="Genomic_DNA"/>
</dbReference>
<sequence>MAHREPEPQQGRNKAGVVAFAVALAAVLAIVLVYFLMR</sequence>
<keyword evidence="1" id="KW-0812">Transmembrane</keyword>
<evidence type="ECO:0000313" key="3">
    <source>
        <dbReference type="Proteomes" id="UP000238176"/>
    </source>
</evidence>
<protein>
    <submittedName>
        <fullName evidence="2">Uncharacterized protein</fullName>
    </submittedName>
</protein>
<keyword evidence="1" id="KW-0472">Membrane</keyword>